<name>A0A2V1IQX1_9BACT</name>
<sequence length="99" mass="11254">MSTKSEKQMLGLLQTLLDKVDSLERKLDSRHGKTDSSNPDEEARLWTPKDVLRKFGLGLRQQYNLRKNGVLPYVQKHKKGPVGYLPPDVIGYFLGDTTP</sequence>
<organism evidence="1 2">
    <name type="scientific">Paramuribaculum intestinale</name>
    <dbReference type="NCBI Taxonomy" id="2094151"/>
    <lineage>
        <taxon>Bacteria</taxon>
        <taxon>Pseudomonadati</taxon>
        <taxon>Bacteroidota</taxon>
        <taxon>Bacteroidia</taxon>
        <taxon>Bacteroidales</taxon>
        <taxon>Muribaculaceae</taxon>
        <taxon>Paramuribaculum</taxon>
    </lineage>
</organism>
<evidence type="ECO:0000313" key="2">
    <source>
        <dbReference type="Proteomes" id="UP000244925"/>
    </source>
</evidence>
<dbReference type="GeneID" id="93423953"/>
<dbReference type="EMBL" id="PUBV01000018">
    <property type="protein sequence ID" value="PWB06882.1"/>
    <property type="molecule type" value="Genomic_DNA"/>
</dbReference>
<proteinExistence type="predicted"/>
<comment type="caution">
    <text evidence="1">The sequence shown here is derived from an EMBL/GenBank/DDBJ whole genome shotgun (WGS) entry which is preliminary data.</text>
</comment>
<reference evidence="2" key="1">
    <citation type="submission" date="2018-02" db="EMBL/GenBank/DDBJ databases">
        <authorList>
            <person name="Clavel T."/>
            <person name="Strowig T."/>
        </authorList>
    </citation>
    <scope>NUCLEOTIDE SEQUENCE [LARGE SCALE GENOMIC DNA]</scope>
    <source>
        <strain evidence="2">DSM 100764</strain>
    </source>
</reference>
<dbReference type="Proteomes" id="UP000244925">
    <property type="component" value="Unassembled WGS sequence"/>
</dbReference>
<gene>
    <name evidence="1" type="ORF">C5O25_09035</name>
</gene>
<dbReference type="RefSeq" id="WP_107036416.1">
    <property type="nucleotide sequence ID" value="NZ_CAQJFU010000024.1"/>
</dbReference>
<evidence type="ECO:0000313" key="1">
    <source>
        <dbReference type="EMBL" id="PWB06882.1"/>
    </source>
</evidence>
<dbReference type="AlphaFoldDB" id="A0A2V1IQX1"/>
<protein>
    <submittedName>
        <fullName evidence="1">Uncharacterized protein</fullName>
    </submittedName>
</protein>
<accession>A0A2V1IQX1</accession>
<keyword evidence="2" id="KW-1185">Reference proteome</keyword>